<organism evidence="3 4">
    <name type="scientific">Basidiobolus ranarum</name>
    <dbReference type="NCBI Taxonomy" id="34480"/>
    <lineage>
        <taxon>Eukaryota</taxon>
        <taxon>Fungi</taxon>
        <taxon>Fungi incertae sedis</taxon>
        <taxon>Zoopagomycota</taxon>
        <taxon>Entomophthoromycotina</taxon>
        <taxon>Basidiobolomycetes</taxon>
        <taxon>Basidiobolales</taxon>
        <taxon>Basidiobolaceae</taxon>
        <taxon>Basidiobolus</taxon>
    </lineage>
</organism>
<proteinExistence type="inferred from homology"/>
<dbReference type="Pfam" id="PF01521">
    <property type="entry name" value="Fe-S_biosyn"/>
    <property type="match status" value="1"/>
</dbReference>
<evidence type="ECO:0000313" key="3">
    <source>
        <dbReference type="EMBL" id="KAK9711032.1"/>
    </source>
</evidence>
<dbReference type="PANTHER" id="PTHR10072:SF41">
    <property type="entry name" value="IRON-SULFUR CLUSTER ASSEMBLY 1 HOMOLOG, MITOCHONDRIAL"/>
    <property type="match status" value="1"/>
</dbReference>
<dbReference type="InterPro" id="IPR035903">
    <property type="entry name" value="HesB-like_dom_sf"/>
</dbReference>
<dbReference type="PROSITE" id="PS01152">
    <property type="entry name" value="HESB"/>
    <property type="match status" value="1"/>
</dbReference>
<name>A0ABR2VZE0_9FUNG</name>
<comment type="similarity">
    <text evidence="1">Belongs to the HesB/IscA family.</text>
</comment>
<dbReference type="PANTHER" id="PTHR10072">
    <property type="entry name" value="IRON-SULFUR CLUSTER ASSEMBLY PROTEIN"/>
    <property type="match status" value="1"/>
</dbReference>
<dbReference type="EMBL" id="JASJQH010007305">
    <property type="protein sequence ID" value="KAK9711032.1"/>
    <property type="molecule type" value="Genomic_DNA"/>
</dbReference>
<protein>
    <submittedName>
        <fullName evidence="3">Iron-sulfur assembly protein 1</fullName>
    </submittedName>
</protein>
<dbReference type="Gene3D" id="2.60.300.12">
    <property type="entry name" value="HesB-like domain"/>
    <property type="match status" value="1"/>
</dbReference>
<comment type="caution">
    <text evidence="3">The sequence shown here is derived from an EMBL/GenBank/DDBJ whole genome shotgun (WGS) entry which is preliminary data.</text>
</comment>
<dbReference type="InterPro" id="IPR000361">
    <property type="entry name" value="ATAP_core_dom"/>
</dbReference>
<gene>
    <name evidence="3" type="primary">ISA1_3</name>
    <name evidence="3" type="ORF">K7432_008060</name>
</gene>
<dbReference type="InterPro" id="IPR016092">
    <property type="entry name" value="ATAP"/>
</dbReference>
<dbReference type="NCBIfam" id="TIGR00049">
    <property type="entry name" value="iron-sulfur cluster assembly accessory protein"/>
    <property type="match status" value="1"/>
</dbReference>
<reference evidence="3 4" key="1">
    <citation type="submission" date="2023-04" db="EMBL/GenBank/DDBJ databases">
        <title>Genome of Basidiobolus ranarum AG-B5.</title>
        <authorList>
            <person name="Stajich J.E."/>
            <person name="Carter-House D."/>
            <person name="Gryganskyi A."/>
        </authorList>
    </citation>
    <scope>NUCLEOTIDE SEQUENCE [LARGE SCALE GENOMIC DNA]</scope>
    <source>
        <strain evidence="3 4">AG-B5</strain>
    </source>
</reference>
<evidence type="ECO:0000256" key="1">
    <source>
        <dbReference type="ARBA" id="ARBA00006718"/>
    </source>
</evidence>
<feature type="domain" description="Core" evidence="2">
    <location>
        <begin position="25"/>
        <end position="129"/>
    </location>
</feature>
<accession>A0ABR2VZE0</accession>
<dbReference type="Proteomes" id="UP001479436">
    <property type="component" value="Unassembled WGS sequence"/>
</dbReference>
<dbReference type="InterPro" id="IPR017870">
    <property type="entry name" value="FeS_cluster_insertion_CS"/>
</dbReference>
<evidence type="ECO:0000259" key="2">
    <source>
        <dbReference type="Pfam" id="PF01521"/>
    </source>
</evidence>
<dbReference type="InterPro" id="IPR050322">
    <property type="entry name" value="Fe-S_cluster_asmbl/transfer"/>
</dbReference>
<sequence length="134" mass="14599">MSFAATVRKAAIRPGASFRPRRAALALTPAAVQRIKVMQMQTSAVAPEEPQYLKIGVKTKGCSGLSYSLDYTSKKERFDELIAQDGVNVLIDSKALLSIIGSEMDYVEDKLSSQFVFNNPNVKEACGCGQSFMV</sequence>
<evidence type="ECO:0000313" key="4">
    <source>
        <dbReference type="Proteomes" id="UP001479436"/>
    </source>
</evidence>
<dbReference type="SUPFAM" id="SSF89360">
    <property type="entry name" value="HesB-like domain"/>
    <property type="match status" value="1"/>
</dbReference>
<keyword evidence="4" id="KW-1185">Reference proteome</keyword>